<dbReference type="Proteomes" id="UP000722459">
    <property type="component" value="Unassembled WGS sequence"/>
</dbReference>
<dbReference type="SUPFAM" id="SSF55608">
    <property type="entry name" value="Homing endonucleases"/>
    <property type="match status" value="1"/>
</dbReference>
<dbReference type="PROSITE" id="PS50818">
    <property type="entry name" value="INTEIN_C_TER"/>
    <property type="match status" value="1"/>
</dbReference>
<evidence type="ECO:0000313" key="4">
    <source>
        <dbReference type="EMBL" id="MBT4870679.1"/>
    </source>
</evidence>
<comment type="caution">
    <text evidence="4">The sequence shown here is derived from an EMBL/GenBank/DDBJ whole genome shotgun (WGS) entry which is preliminary data.</text>
</comment>
<reference evidence="4" key="1">
    <citation type="journal article" date="2021" name="ISME J.">
        <title>Mercury methylation by metabolically versatile and cosmopolitan marine bacteria.</title>
        <authorList>
            <person name="Lin H."/>
            <person name="Ascher D.B."/>
            <person name="Myung Y."/>
            <person name="Lamborg C.H."/>
            <person name="Hallam S.J."/>
            <person name="Gionfriddo C.M."/>
            <person name="Holt K.E."/>
            <person name="Moreau J.W."/>
        </authorList>
    </citation>
    <scope>NUCLEOTIDE SEQUENCE</scope>
    <source>
        <strain evidence="4">SI075_bin30</strain>
    </source>
</reference>
<dbReference type="Pfam" id="PF14528">
    <property type="entry name" value="LAGLIDADG_3"/>
    <property type="match status" value="2"/>
</dbReference>
<dbReference type="SUPFAM" id="SSF64182">
    <property type="entry name" value="DHH phosphoesterases"/>
    <property type="match status" value="1"/>
</dbReference>
<sequence length="993" mass="113223">MDCKMEIIKRDEEGFFSAIEGIVKKIKPLEKIVVIHHYDADGLTSGAIAVKALEREGKKVTHLCLKQIYKENIEEIKALGENYLFVDFGSGQLDYLKSDLGEDNTFILDHHEPLKHNGKIIGHKNHVNPLLFGIDGGKELSGAGVTFFFALALNKKNSDLSTLAIIGALGDMQDFHGQLEGINRKIIEIAKNEGGLGVKQDLRLYGRISRPLVSYLMFSSNPILPGLTANRENCISFLTENNIPIQFADQWLSYEDLMPEDKQKLSSALITYLAMNEVPEWKIKSLIGEVYTLENEENKSPLRDGKEAATLGNSCGRHAKPEVALKVYLGDRDLEGAYGEALALMQEHRVALRKGIEFVEQNGVEEKSSYYFFDAGSEIQDSLVGIIAGMLYGSVIDENKPIIALGRYDKDTIKVSGRGTSTLIRRGLNLGLAFKEIGKKIEGVEGGGHCLHPNTLIQKEDGEICPISEIRKTDYVLGRANNQLINSECNKTFKIKKNKIICIKTPVSKIIASEDHRFFKYENFGIIEIKAKDLKIKDFILGVKEIPFIGKQIPLKSNSYIYLEEEGILQFKKKRLAKGFTRKQLHAQLLIKTQSVGNLKGLELLYSHRILENCLTDYLKVLGINKNNFMKKYLKRQFNYNSKFLNKEVAWLVGYIQGDGYIDKKRIECKEPSEQIINTFEKYISKNFNLNTTLVDMKTYKKIRVYSAELCRFFKTNLPESKLLSGSLRVPKNIMRAKKEIIAFYLRGVFDADGGVFDRFVHLDMIDRDFLKTIQLLLLRFGILSGLRKTSEHKVSWNAQKCYRLDVTDFESLKLFSKKVGFAKNSKKAKTLKKIIIKQAKKKRNSGILSPITYGLMREFVREYNIPRKLFNPQVIYKRTNIKRMNYITLKEKFIQPILKNEKFIKNVAMNKIKLFNKLCFDSNFKFYEVKQIKTKNYKKQTLIDLSVPKTENFMADGLIVHNSIAAGCKVPSEKLDEFLELLDKIIFSQISG</sequence>
<evidence type="ECO:0000256" key="1">
    <source>
        <dbReference type="ARBA" id="ARBA00022813"/>
    </source>
</evidence>
<dbReference type="InterPro" id="IPR038763">
    <property type="entry name" value="DHH_sf"/>
</dbReference>
<dbReference type="Pfam" id="PF01368">
    <property type="entry name" value="DHH"/>
    <property type="match status" value="1"/>
</dbReference>
<dbReference type="CDD" id="cd00081">
    <property type="entry name" value="Hint"/>
    <property type="match status" value="1"/>
</dbReference>
<dbReference type="InterPro" id="IPR027434">
    <property type="entry name" value="Homing_endonucl"/>
</dbReference>
<name>A0A8T5GFE0_9ARCH</name>
<dbReference type="SUPFAM" id="SSF51294">
    <property type="entry name" value="Hedgehog/intein (Hint) domain"/>
    <property type="match status" value="1"/>
</dbReference>
<gene>
    <name evidence="4" type="ORF">HON47_03840</name>
</gene>
<dbReference type="InterPro" id="IPR004042">
    <property type="entry name" value="Intein_endonuc_central"/>
</dbReference>
<accession>A0A8T5GFE0</accession>
<keyword evidence="2" id="KW-0651">Protein splicing</keyword>
<dbReference type="InterPro" id="IPR003587">
    <property type="entry name" value="Hint_dom_N"/>
</dbReference>
<protein>
    <recommendedName>
        <fullName evidence="3">DOD-type homing endonuclease domain-containing protein</fullName>
    </recommendedName>
</protein>
<dbReference type="GO" id="GO:0004527">
    <property type="term" value="F:exonuclease activity"/>
    <property type="evidence" value="ECO:0007669"/>
    <property type="project" value="UniProtKB-KW"/>
</dbReference>
<organism evidence="4 5">
    <name type="scientific">Candidatus Iainarchaeum sp</name>
    <dbReference type="NCBI Taxonomy" id="3101447"/>
    <lineage>
        <taxon>Archaea</taxon>
        <taxon>Candidatus Iainarchaeota</taxon>
        <taxon>Candidatus Iainarchaeia</taxon>
        <taxon>Candidatus Iainarchaeales</taxon>
        <taxon>Candidatus Iainarchaeaceae</taxon>
        <taxon>Candidatus Iainarchaeum</taxon>
    </lineage>
</organism>
<dbReference type="InterPro" id="IPR051673">
    <property type="entry name" value="SSDNA_exonuclease_RecJ"/>
</dbReference>
<keyword evidence="1" id="KW-0068">Autocatalytic cleavage</keyword>
<dbReference type="InterPro" id="IPR001667">
    <property type="entry name" value="DDH_dom"/>
</dbReference>
<dbReference type="InterPro" id="IPR030934">
    <property type="entry name" value="Intein_C"/>
</dbReference>
<dbReference type="PRINTS" id="PR00379">
    <property type="entry name" value="INTEIN"/>
</dbReference>
<evidence type="ECO:0000256" key="2">
    <source>
        <dbReference type="ARBA" id="ARBA00023000"/>
    </source>
</evidence>
<dbReference type="Gene3D" id="2.170.16.10">
    <property type="entry name" value="Hedgehog/Intein (Hint) domain"/>
    <property type="match status" value="2"/>
</dbReference>
<dbReference type="InterPro" id="IPR006142">
    <property type="entry name" value="INTEIN"/>
</dbReference>
<dbReference type="InterPro" id="IPR004860">
    <property type="entry name" value="LAGLIDADG_dom"/>
</dbReference>
<dbReference type="InterPro" id="IPR048515">
    <property type="entry name" value="DHH_CID"/>
</dbReference>
<dbReference type="SMART" id="SM00306">
    <property type="entry name" value="HintN"/>
    <property type="match status" value="1"/>
</dbReference>
<dbReference type="Pfam" id="PF14890">
    <property type="entry name" value="Intein_splicing"/>
    <property type="match status" value="1"/>
</dbReference>
<dbReference type="PROSITE" id="PS50819">
    <property type="entry name" value="INTEIN_ENDONUCLEASE"/>
    <property type="match status" value="1"/>
</dbReference>
<evidence type="ECO:0000313" key="5">
    <source>
        <dbReference type="Proteomes" id="UP000722459"/>
    </source>
</evidence>
<dbReference type="InterPro" id="IPR036844">
    <property type="entry name" value="Hint_dom_sf"/>
</dbReference>
<dbReference type="NCBIfam" id="TIGR01443">
    <property type="entry name" value="intein_Cterm"/>
    <property type="match status" value="1"/>
</dbReference>
<dbReference type="AlphaFoldDB" id="A0A8T5GFE0"/>
<dbReference type="Gene3D" id="3.10.28.10">
    <property type="entry name" value="Homing endonucleases"/>
    <property type="match status" value="1"/>
</dbReference>
<dbReference type="Gene3D" id="3.90.1640.30">
    <property type="match status" value="1"/>
</dbReference>
<dbReference type="GO" id="GO:0004519">
    <property type="term" value="F:endonuclease activity"/>
    <property type="evidence" value="ECO:0007669"/>
    <property type="project" value="InterPro"/>
</dbReference>
<dbReference type="EMBL" id="JABJNZ010000051">
    <property type="protein sequence ID" value="MBT4870679.1"/>
    <property type="molecule type" value="Genomic_DNA"/>
</dbReference>
<feature type="domain" description="DOD-type homing endonuclease" evidence="3">
    <location>
        <begin position="652"/>
        <end position="783"/>
    </location>
</feature>
<proteinExistence type="predicted"/>
<dbReference type="PANTHER" id="PTHR30255">
    <property type="entry name" value="SINGLE-STRANDED-DNA-SPECIFIC EXONUCLEASE RECJ"/>
    <property type="match status" value="1"/>
</dbReference>
<dbReference type="GO" id="GO:0016539">
    <property type="term" value="P:intein-mediated protein splicing"/>
    <property type="evidence" value="ECO:0007669"/>
    <property type="project" value="InterPro"/>
</dbReference>
<evidence type="ECO:0000259" key="3">
    <source>
        <dbReference type="PROSITE" id="PS50819"/>
    </source>
</evidence>
<dbReference type="Pfam" id="PF21763">
    <property type="entry name" value="DHH_CID"/>
    <property type="match status" value="1"/>
</dbReference>
<dbReference type="PANTHER" id="PTHR30255:SF3">
    <property type="entry name" value="SINGLE-STRANDED-DNA-SPECIFIC EXONUCLEASE RECJ"/>
    <property type="match status" value="1"/>
</dbReference>